<proteinExistence type="predicted"/>
<protein>
    <submittedName>
        <fullName evidence="1">Uncharacterized protein</fullName>
    </submittedName>
</protein>
<name>A0A834WYQ2_9FABA</name>
<comment type="caution">
    <text evidence="1">The sequence shown here is derived from an EMBL/GenBank/DDBJ whole genome shotgun (WGS) entry which is preliminary data.</text>
</comment>
<sequence length="40" mass="4362">MGTTRLIRGAAYEVSSAYNFEMALIPTSIVPTTTHYSSHS</sequence>
<organism evidence="1 2">
    <name type="scientific">Senna tora</name>
    <dbReference type="NCBI Taxonomy" id="362788"/>
    <lineage>
        <taxon>Eukaryota</taxon>
        <taxon>Viridiplantae</taxon>
        <taxon>Streptophyta</taxon>
        <taxon>Embryophyta</taxon>
        <taxon>Tracheophyta</taxon>
        <taxon>Spermatophyta</taxon>
        <taxon>Magnoliopsida</taxon>
        <taxon>eudicotyledons</taxon>
        <taxon>Gunneridae</taxon>
        <taxon>Pentapetalae</taxon>
        <taxon>rosids</taxon>
        <taxon>fabids</taxon>
        <taxon>Fabales</taxon>
        <taxon>Fabaceae</taxon>
        <taxon>Caesalpinioideae</taxon>
        <taxon>Cassia clade</taxon>
        <taxon>Senna</taxon>
    </lineage>
</organism>
<dbReference type="EMBL" id="JAAIUW010000004">
    <property type="protein sequence ID" value="KAF7834657.1"/>
    <property type="molecule type" value="Genomic_DNA"/>
</dbReference>
<evidence type="ECO:0000313" key="2">
    <source>
        <dbReference type="Proteomes" id="UP000634136"/>
    </source>
</evidence>
<keyword evidence="2" id="KW-1185">Reference proteome</keyword>
<gene>
    <name evidence="1" type="ORF">G2W53_009516</name>
</gene>
<accession>A0A834WYQ2</accession>
<dbReference type="Proteomes" id="UP000634136">
    <property type="component" value="Unassembled WGS sequence"/>
</dbReference>
<reference evidence="1" key="1">
    <citation type="submission" date="2020-09" db="EMBL/GenBank/DDBJ databases">
        <title>Genome-Enabled Discovery of Anthraquinone Biosynthesis in Senna tora.</title>
        <authorList>
            <person name="Kang S.-H."/>
            <person name="Pandey R.P."/>
            <person name="Lee C.-M."/>
            <person name="Sim J.-S."/>
            <person name="Jeong J.-T."/>
            <person name="Choi B.-S."/>
            <person name="Jung M."/>
            <person name="Ginzburg D."/>
            <person name="Zhao K."/>
            <person name="Won S.Y."/>
            <person name="Oh T.-J."/>
            <person name="Yu Y."/>
            <person name="Kim N.-H."/>
            <person name="Lee O.R."/>
            <person name="Lee T.-H."/>
            <person name="Bashyal P."/>
            <person name="Kim T.-S."/>
            <person name="Lee W.-H."/>
            <person name="Kawkins C."/>
            <person name="Kim C.-K."/>
            <person name="Kim J.S."/>
            <person name="Ahn B.O."/>
            <person name="Rhee S.Y."/>
            <person name="Sohng J.K."/>
        </authorList>
    </citation>
    <scope>NUCLEOTIDE SEQUENCE</scope>
    <source>
        <tissue evidence="1">Leaf</tissue>
    </source>
</reference>
<evidence type="ECO:0000313" key="1">
    <source>
        <dbReference type="EMBL" id="KAF7834657.1"/>
    </source>
</evidence>
<dbReference type="AlphaFoldDB" id="A0A834WYQ2"/>